<dbReference type="InterPro" id="IPR038026">
    <property type="entry name" value="MtlR-like_sf"/>
</dbReference>
<dbReference type="RefSeq" id="WP_195812876.1">
    <property type="nucleotide sequence ID" value="NZ_JADOBI010000001.1"/>
</dbReference>
<dbReference type="Proteomes" id="UP000636811">
    <property type="component" value="Unassembled WGS sequence"/>
</dbReference>
<protein>
    <submittedName>
        <fullName evidence="1">Transcriptional regulator</fullName>
    </submittedName>
</protein>
<evidence type="ECO:0000313" key="2">
    <source>
        <dbReference type="Proteomes" id="UP000636811"/>
    </source>
</evidence>
<dbReference type="EMBL" id="JADOBI010000001">
    <property type="protein sequence ID" value="MBF7977877.1"/>
    <property type="molecule type" value="Genomic_DNA"/>
</dbReference>
<dbReference type="SUPFAM" id="SSF158668">
    <property type="entry name" value="MtlR-like"/>
    <property type="match status" value="1"/>
</dbReference>
<sequence length="169" mass="19285">MILLNEDDVLERLESQNDVASFMNVAHDILLSSIREFLPSLFVNNDEEILEYAVKPLLAKSGPLDDIDIALRLIYALGRMDKRLYADIICFSQFCNFVRTGPDEIHFQDNIVYDLITNLNVITKNAPILNAVKNMKYADFSVYSEIRYSNMVKTALTLAVTSMLKELNL</sequence>
<organism evidence="1 2">
    <name type="scientific">Rahnella laticis</name>
    <dbReference type="NCBI Taxonomy" id="2787622"/>
    <lineage>
        <taxon>Bacteria</taxon>
        <taxon>Pseudomonadati</taxon>
        <taxon>Pseudomonadota</taxon>
        <taxon>Gammaproteobacteria</taxon>
        <taxon>Enterobacterales</taxon>
        <taxon>Yersiniaceae</taxon>
        <taxon>Rahnella</taxon>
    </lineage>
</organism>
<reference evidence="1 2" key="1">
    <citation type="submission" date="2020-11" db="EMBL/GenBank/DDBJ databases">
        <title>Taxonomic investigation of Rahnella strains.</title>
        <authorList>
            <person name="Lee S.D."/>
        </authorList>
    </citation>
    <scope>NUCLEOTIDE SEQUENCE [LARGE SCALE GENOMIC DNA]</scope>
    <source>
        <strain evidence="1 2">SAP-17</strain>
    </source>
</reference>
<dbReference type="Gene3D" id="1.20.120.330">
    <property type="entry name" value="Nucleotidyltransferases domain 2"/>
    <property type="match status" value="1"/>
</dbReference>
<dbReference type="PANTHER" id="PTHR37941:SF1">
    <property type="entry name" value="FUMARASE E-RELATED"/>
    <property type="match status" value="1"/>
</dbReference>
<keyword evidence="2" id="KW-1185">Reference proteome</keyword>
<name>A0ABS0DYI3_9GAMM</name>
<accession>A0ABS0DYI3</accession>
<dbReference type="Pfam" id="PF05068">
    <property type="entry name" value="MtlR"/>
    <property type="match status" value="1"/>
</dbReference>
<evidence type="ECO:0000313" key="1">
    <source>
        <dbReference type="EMBL" id="MBF7977877.1"/>
    </source>
</evidence>
<dbReference type="PANTHER" id="PTHR37941">
    <property type="entry name" value="FUMARASE E-RELATED"/>
    <property type="match status" value="1"/>
</dbReference>
<dbReference type="InterPro" id="IPR007761">
    <property type="entry name" value="MtlR-like"/>
</dbReference>
<proteinExistence type="predicted"/>
<gene>
    <name evidence="1" type="ORF">IV433_00475</name>
</gene>
<comment type="caution">
    <text evidence="1">The sequence shown here is derived from an EMBL/GenBank/DDBJ whole genome shotgun (WGS) entry which is preliminary data.</text>
</comment>
<dbReference type="NCBIfam" id="NF007455">
    <property type="entry name" value="PRK10022.1"/>
    <property type="match status" value="1"/>
</dbReference>